<keyword evidence="2" id="KW-0238">DNA-binding</keyword>
<dbReference type="GO" id="GO:0003677">
    <property type="term" value="F:DNA binding"/>
    <property type="evidence" value="ECO:0007669"/>
    <property type="project" value="UniProtKB-KW"/>
</dbReference>
<evidence type="ECO:0000313" key="6">
    <source>
        <dbReference type="Proteomes" id="UP000198415"/>
    </source>
</evidence>
<proteinExistence type="predicted"/>
<dbReference type="OrthoDB" id="3176919at2"/>
<dbReference type="SUPFAM" id="SSF46894">
    <property type="entry name" value="C-terminal effector domain of the bipartite response regulators"/>
    <property type="match status" value="1"/>
</dbReference>
<dbReference type="PROSITE" id="PS50043">
    <property type="entry name" value="HTH_LUXR_2"/>
    <property type="match status" value="1"/>
</dbReference>
<evidence type="ECO:0000256" key="2">
    <source>
        <dbReference type="ARBA" id="ARBA00023125"/>
    </source>
</evidence>
<keyword evidence="3" id="KW-0804">Transcription</keyword>
<reference evidence="5 6" key="1">
    <citation type="submission" date="2017-06" db="EMBL/GenBank/DDBJ databases">
        <authorList>
            <person name="Kim H.J."/>
            <person name="Triplett B.A."/>
        </authorList>
    </citation>
    <scope>NUCLEOTIDE SEQUENCE [LARGE SCALE GENOMIC DNA]</scope>
    <source>
        <strain evidence="5 6">DSM 43151</strain>
    </source>
</reference>
<keyword evidence="6" id="KW-1185">Reference proteome</keyword>
<dbReference type="InterPro" id="IPR036388">
    <property type="entry name" value="WH-like_DNA-bd_sf"/>
</dbReference>
<dbReference type="SMART" id="SM00421">
    <property type="entry name" value="HTH_LUXR"/>
    <property type="match status" value="1"/>
</dbReference>
<keyword evidence="1" id="KW-0805">Transcription regulation</keyword>
<dbReference type="Gene3D" id="1.10.10.10">
    <property type="entry name" value="Winged helix-like DNA-binding domain superfamily/Winged helix DNA-binding domain"/>
    <property type="match status" value="1"/>
</dbReference>
<evidence type="ECO:0000313" key="5">
    <source>
        <dbReference type="EMBL" id="SNS22608.1"/>
    </source>
</evidence>
<dbReference type="EMBL" id="FZNR01000012">
    <property type="protein sequence ID" value="SNS22608.1"/>
    <property type="molecule type" value="Genomic_DNA"/>
</dbReference>
<evidence type="ECO:0000256" key="1">
    <source>
        <dbReference type="ARBA" id="ARBA00023015"/>
    </source>
</evidence>
<feature type="domain" description="HTH luxR-type" evidence="4">
    <location>
        <begin position="349"/>
        <end position="414"/>
    </location>
</feature>
<dbReference type="GO" id="GO:0006355">
    <property type="term" value="P:regulation of DNA-templated transcription"/>
    <property type="evidence" value="ECO:0007669"/>
    <property type="project" value="InterPro"/>
</dbReference>
<gene>
    <name evidence="5" type="ORF">SAMN06264365_11245</name>
</gene>
<organism evidence="5 6">
    <name type="scientific">Actinoplanes regularis</name>
    <dbReference type="NCBI Taxonomy" id="52697"/>
    <lineage>
        <taxon>Bacteria</taxon>
        <taxon>Bacillati</taxon>
        <taxon>Actinomycetota</taxon>
        <taxon>Actinomycetes</taxon>
        <taxon>Micromonosporales</taxon>
        <taxon>Micromonosporaceae</taxon>
        <taxon>Actinoplanes</taxon>
    </lineage>
</organism>
<dbReference type="PRINTS" id="PR00038">
    <property type="entry name" value="HTHLUXR"/>
</dbReference>
<dbReference type="RefSeq" id="WP_143232595.1">
    <property type="nucleotide sequence ID" value="NZ_BOMU01000065.1"/>
</dbReference>
<dbReference type="PANTHER" id="PTHR44688:SF16">
    <property type="entry name" value="DNA-BINDING TRANSCRIPTIONAL ACTIVATOR DEVR_DOSR"/>
    <property type="match status" value="1"/>
</dbReference>
<evidence type="ECO:0000259" key="4">
    <source>
        <dbReference type="PROSITE" id="PS50043"/>
    </source>
</evidence>
<dbReference type="InterPro" id="IPR016032">
    <property type="entry name" value="Sig_transdc_resp-reg_C-effctor"/>
</dbReference>
<dbReference type="InterPro" id="IPR000792">
    <property type="entry name" value="Tscrpt_reg_LuxR_C"/>
</dbReference>
<protein>
    <submittedName>
        <fullName evidence="5">Regulatory protein, luxR family</fullName>
    </submittedName>
</protein>
<accession>A0A239CS65</accession>
<name>A0A239CS65_9ACTN</name>
<dbReference type="Proteomes" id="UP000198415">
    <property type="component" value="Unassembled WGS sequence"/>
</dbReference>
<sequence length="416" mass="44302">MSVLAERPTVEILEHLSAVARGATGHAASAAALELAAEVAPAGRRRLLTLAAADAQLAGEHRHAAELLRRAAATGEPMRAPLVGEAVAAARREMARGRHRAAAHRLGSIATGLWETGAIRRLPAVLALRSWALARSGDLSGAAGDADQAIALAPLTGDHQAVTRAHHTRILLTVLRDEAGTGLYAVPEEWRAEPEESDPVCIGLALLADLALGRPGGPEAAGPAAEFLPDLLECRLVRNRALSPAELATLHGLTRSSATPIAANAWRVLGLTVPDGAGDCFGRAIRLHALMELPFDHARVHLSYGERLRRDGDRRASRDRLRFARDAFRDLGAAPWLARAERELGGTVETRVQIGLTPAEYEVARIVATGVSTREAAAHLFLSPKTVEFHLSKVFRKLGVTSRAQLAHVFPVLSRA</sequence>
<dbReference type="CDD" id="cd06170">
    <property type="entry name" value="LuxR_C_like"/>
    <property type="match status" value="1"/>
</dbReference>
<dbReference type="PANTHER" id="PTHR44688">
    <property type="entry name" value="DNA-BINDING TRANSCRIPTIONAL ACTIVATOR DEVR_DOSR"/>
    <property type="match status" value="1"/>
</dbReference>
<dbReference type="Pfam" id="PF00196">
    <property type="entry name" value="GerE"/>
    <property type="match status" value="1"/>
</dbReference>
<dbReference type="AlphaFoldDB" id="A0A239CS65"/>
<evidence type="ECO:0000256" key="3">
    <source>
        <dbReference type="ARBA" id="ARBA00023163"/>
    </source>
</evidence>